<name>A0A6J2G1E0_9PASS</name>
<dbReference type="GO" id="GO:0007189">
    <property type="term" value="P:adenylate cyclase-activating G protein-coupled receptor signaling pathway"/>
    <property type="evidence" value="ECO:0007669"/>
    <property type="project" value="TreeGrafter"/>
</dbReference>
<keyword evidence="1" id="KW-0547">Nucleotide-binding</keyword>
<feature type="non-terminal residue" evidence="6">
    <location>
        <position position="237"/>
    </location>
</feature>
<proteinExistence type="predicted"/>
<accession>A0A6J2G1E0</accession>
<feature type="transmembrane region" description="Helical" evidence="4">
    <location>
        <begin position="143"/>
        <end position="163"/>
    </location>
</feature>
<gene>
    <name evidence="6" type="primary">LOC113983744</name>
</gene>
<dbReference type="Proteomes" id="UP000504627">
    <property type="component" value="Unplaced"/>
</dbReference>
<organism evidence="5 6">
    <name type="scientific">Pipra filicauda</name>
    <name type="common">Wire-tailed manakin</name>
    <dbReference type="NCBI Taxonomy" id="649802"/>
    <lineage>
        <taxon>Eukaryota</taxon>
        <taxon>Metazoa</taxon>
        <taxon>Chordata</taxon>
        <taxon>Craniata</taxon>
        <taxon>Vertebrata</taxon>
        <taxon>Euteleostomi</taxon>
        <taxon>Archelosauria</taxon>
        <taxon>Archosauria</taxon>
        <taxon>Dinosauria</taxon>
        <taxon>Saurischia</taxon>
        <taxon>Theropoda</taxon>
        <taxon>Coelurosauria</taxon>
        <taxon>Aves</taxon>
        <taxon>Neognathae</taxon>
        <taxon>Neoaves</taxon>
        <taxon>Telluraves</taxon>
        <taxon>Australaves</taxon>
        <taxon>Passeriformes</taxon>
        <taxon>Pipridae</taxon>
        <taxon>Pipra</taxon>
    </lineage>
</organism>
<evidence type="ECO:0000256" key="3">
    <source>
        <dbReference type="SAM" id="MobiDB-lite"/>
    </source>
</evidence>
<evidence type="ECO:0000256" key="2">
    <source>
        <dbReference type="ARBA" id="ARBA00023239"/>
    </source>
</evidence>
<dbReference type="GO" id="GO:0004016">
    <property type="term" value="F:adenylate cyclase activity"/>
    <property type="evidence" value="ECO:0007669"/>
    <property type="project" value="TreeGrafter"/>
</dbReference>
<keyword evidence="4" id="KW-0812">Transmembrane</keyword>
<evidence type="ECO:0000256" key="4">
    <source>
        <dbReference type="SAM" id="Phobius"/>
    </source>
</evidence>
<evidence type="ECO:0000313" key="5">
    <source>
        <dbReference type="Proteomes" id="UP000504627"/>
    </source>
</evidence>
<feature type="transmembrane region" description="Helical" evidence="4">
    <location>
        <begin position="193"/>
        <end position="216"/>
    </location>
</feature>
<protein>
    <submittedName>
        <fullName evidence="6">Adenylate cyclase type 3-like</fullName>
    </submittedName>
</protein>
<keyword evidence="2" id="KW-0456">Lyase</keyword>
<dbReference type="RefSeq" id="XP_027568978.1">
    <property type="nucleotide sequence ID" value="XM_027713177.2"/>
</dbReference>
<evidence type="ECO:0000256" key="1">
    <source>
        <dbReference type="ARBA" id="ARBA00022741"/>
    </source>
</evidence>
<keyword evidence="4" id="KW-1133">Transmembrane helix</keyword>
<keyword evidence="5" id="KW-1185">Reference proteome</keyword>
<dbReference type="GeneID" id="113983744"/>
<dbReference type="GO" id="GO:0000166">
    <property type="term" value="F:nucleotide binding"/>
    <property type="evidence" value="ECO:0007669"/>
    <property type="project" value="UniProtKB-KW"/>
</dbReference>
<sequence length="237" mass="25823">MPRNGGFSEPEFSADYSADYSASLPSDPERAGGASGSSRRGTFRISPPCPCLPRSARLSFAPESLENLYQAYFRRQRHDTLLVLAVFAALFDAYVLATASVDLGRDGREFPPVLVPAAAFLVAHVALLALWKCRLLPERFSRRFLPGILWILIPAQVLGYLALNFGSAPEPADTVGWQAFFVFSFFLTLPLRLLPIVAVAAASCGLHTLVLGVAVAQQQRRRNSLSSLERGGDLGRQ</sequence>
<keyword evidence="4" id="KW-0472">Membrane</keyword>
<feature type="region of interest" description="Disordered" evidence="3">
    <location>
        <begin position="18"/>
        <end position="41"/>
    </location>
</feature>
<feature type="transmembrane region" description="Helical" evidence="4">
    <location>
        <begin position="113"/>
        <end position="131"/>
    </location>
</feature>
<feature type="transmembrane region" description="Helical" evidence="4">
    <location>
        <begin position="81"/>
        <end position="101"/>
    </location>
</feature>
<reference evidence="6" key="1">
    <citation type="submission" date="2025-08" db="UniProtKB">
        <authorList>
            <consortium name="RefSeq"/>
        </authorList>
    </citation>
    <scope>IDENTIFICATION</scope>
    <source>
        <tissue evidence="6">Muscle</tissue>
    </source>
</reference>
<dbReference type="PANTHER" id="PTHR45627:SF30">
    <property type="entry name" value="ADENYLATE CYCLASE TYPE 3"/>
    <property type="match status" value="1"/>
</dbReference>
<dbReference type="GO" id="GO:0005886">
    <property type="term" value="C:plasma membrane"/>
    <property type="evidence" value="ECO:0007669"/>
    <property type="project" value="TreeGrafter"/>
</dbReference>
<dbReference type="InParanoid" id="A0A6J2G1E0"/>
<dbReference type="AlphaFoldDB" id="A0A6J2G1E0"/>
<dbReference type="PANTHER" id="PTHR45627">
    <property type="entry name" value="ADENYLATE CYCLASE TYPE 1"/>
    <property type="match status" value="1"/>
</dbReference>
<dbReference type="GO" id="GO:0006171">
    <property type="term" value="P:cAMP biosynthetic process"/>
    <property type="evidence" value="ECO:0007669"/>
    <property type="project" value="TreeGrafter"/>
</dbReference>
<evidence type="ECO:0000313" key="6">
    <source>
        <dbReference type="RefSeq" id="XP_027568978.1"/>
    </source>
</evidence>